<reference evidence="1 2" key="1">
    <citation type="submission" date="2024-02" db="EMBL/GenBank/DDBJ databases">
        <title>A draft genome for the cacao thread blight pathogen Marasmius crinis-equi.</title>
        <authorList>
            <person name="Cohen S.P."/>
            <person name="Baruah I.K."/>
            <person name="Amoako-Attah I."/>
            <person name="Bukari Y."/>
            <person name="Meinhardt L.W."/>
            <person name="Bailey B.A."/>
        </authorList>
    </citation>
    <scope>NUCLEOTIDE SEQUENCE [LARGE SCALE GENOMIC DNA]</scope>
    <source>
        <strain evidence="1 2">GH-76</strain>
    </source>
</reference>
<name>A0ABR3FWC4_9AGAR</name>
<accession>A0ABR3FWC4</accession>
<dbReference type="EMBL" id="JBAHYK010000047">
    <property type="protein sequence ID" value="KAL0579824.1"/>
    <property type="molecule type" value="Genomic_DNA"/>
</dbReference>
<protein>
    <submittedName>
        <fullName evidence="1">Uncharacterized protein</fullName>
    </submittedName>
</protein>
<evidence type="ECO:0000313" key="2">
    <source>
        <dbReference type="Proteomes" id="UP001465976"/>
    </source>
</evidence>
<keyword evidence="2" id="KW-1185">Reference proteome</keyword>
<comment type="caution">
    <text evidence="1">The sequence shown here is derived from an EMBL/GenBank/DDBJ whole genome shotgun (WGS) entry which is preliminary data.</text>
</comment>
<organism evidence="1 2">
    <name type="scientific">Marasmius crinis-equi</name>
    <dbReference type="NCBI Taxonomy" id="585013"/>
    <lineage>
        <taxon>Eukaryota</taxon>
        <taxon>Fungi</taxon>
        <taxon>Dikarya</taxon>
        <taxon>Basidiomycota</taxon>
        <taxon>Agaricomycotina</taxon>
        <taxon>Agaricomycetes</taxon>
        <taxon>Agaricomycetidae</taxon>
        <taxon>Agaricales</taxon>
        <taxon>Marasmiineae</taxon>
        <taxon>Marasmiaceae</taxon>
        <taxon>Marasmius</taxon>
    </lineage>
</organism>
<sequence>MTDTSTLQELALAVNASRFAPGKTFFDSYLGPPSNNPQKSTDPGGDGTVYTFVDKFNAPATLAIFFLSNTLASVTSKKTLTQTGEYYNLYIDNKTTSFALSRLRNARMTLCADFVPEGQMSAPKEVVSNSIKAMNTLRRIQDMTEERFNRWANVPVVNYGLIRPSITGQDVMVAVLHSQRLFDCGSVSAATAVRKTSAGSAKRSDALKRAAARDSPTWLESMPDSLGRYESTIHNLTASECIFVVTPDIYDYDGNVIPPTAYSAEIGDRQFMLAECHIKM</sequence>
<evidence type="ECO:0000313" key="1">
    <source>
        <dbReference type="EMBL" id="KAL0579824.1"/>
    </source>
</evidence>
<proteinExistence type="predicted"/>
<dbReference type="Proteomes" id="UP001465976">
    <property type="component" value="Unassembled WGS sequence"/>
</dbReference>
<gene>
    <name evidence="1" type="ORF">V5O48_002176</name>
</gene>